<evidence type="ECO:0000313" key="2">
    <source>
        <dbReference type="EMBL" id="KAH7119492.1"/>
    </source>
</evidence>
<sequence>MSLIDSRGAEAGVGGCTGKRSRRGNAYGFGKSTTIRLAFTVLLLQVFIALIHLALTALAWQPWHCSAWGNFGQLLMLALRSKAPDELSNVGAGVQSSRTWRLVTVVREVGEESQLEMVVGAPTAMSRRCQTYTDVEERRATQIRIPQVGTKYG</sequence>
<name>A0A9P9IGS8_9HYPO</name>
<keyword evidence="1" id="KW-0472">Membrane</keyword>
<evidence type="ECO:0000313" key="3">
    <source>
        <dbReference type="Proteomes" id="UP000717696"/>
    </source>
</evidence>
<organism evidence="2 3">
    <name type="scientific">Dactylonectria estremocensis</name>
    <dbReference type="NCBI Taxonomy" id="1079267"/>
    <lineage>
        <taxon>Eukaryota</taxon>
        <taxon>Fungi</taxon>
        <taxon>Dikarya</taxon>
        <taxon>Ascomycota</taxon>
        <taxon>Pezizomycotina</taxon>
        <taxon>Sordariomycetes</taxon>
        <taxon>Hypocreomycetidae</taxon>
        <taxon>Hypocreales</taxon>
        <taxon>Nectriaceae</taxon>
        <taxon>Dactylonectria</taxon>
    </lineage>
</organism>
<dbReference type="Proteomes" id="UP000717696">
    <property type="component" value="Unassembled WGS sequence"/>
</dbReference>
<gene>
    <name evidence="2" type="ORF">B0J13DRAFT_532577</name>
</gene>
<feature type="transmembrane region" description="Helical" evidence="1">
    <location>
        <begin position="37"/>
        <end position="60"/>
    </location>
</feature>
<reference evidence="2" key="1">
    <citation type="journal article" date="2021" name="Nat. Commun.">
        <title>Genetic determinants of endophytism in the Arabidopsis root mycobiome.</title>
        <authorList>
            <person name="Mesny F."/>
            <person name="Miyauchi S."/>
            <person name="Thiergart T."/>
            <person name="Pickel B."/>
            <person name="Atanasova L."/>
            <person name="Karlsson M."/>
            <person name="Huettel B."/>
            <person name="Barry K.W."/>
            <person name="Haridas S."/>
            <person name="Chen C."/>
            <person name="Bauer D."/>
            <person name="Andreopoulos W."/>
            <person name="Pangilinan J."/>
            <person name="LaButti K."/>
            <person name="Riley R."/>
            <person name="Lipzen A."/>
            <person name="Clum A."/>
            <person name="Drula E."/>
            <person name="Henrissat B."/>
            <person name="Kohler A."/>
            <person name="Grigoriev I.V."/>
            <person name="Martin F.M."/>
            <person name="Hacquard S."/>
        </authorList>
    </citation>
    <scope>NUCLEOTIDE SEQUENCE</scope>
    <source>
        <strain evidence="2">MPI-CAGE-AT-0021</strain>
    </source>
</reference>
<dbReference type="AlphaFoldDB" id="A0A9P9IGS8"/>
<keyword evidence="3" id="KW-1185">Reference proteome</keyword>
<dbReference type="OrthoDB" id="5342924at2759"/>
<proteinExistence type="predicted"/>
<keyword evidence="1" id="KW-0812">Transmembrane</keyword>
<comment type="caution">
    <text evidence="2">The sequence shown here is derived from an EMBL/GenBank/DDBJ whole genome shotgun (WGS) entry which is preliminary data.</text>
</comment>
<dbReference type="EMBL" id="JAGMUU010000030">
    <property type="protein sequence ID" value="KAH7119492.1"/>
    <property type="molecule type" value="Genomic_DNA"/>
</dbReference>
<keyword evidence="1" id="KW-1133">Transmembrane helix</keyword>
<protein>
    <submittedName>
        <fullName evidence="2">Uncharacterized protein</fullName>
    </submittedName>
</protein>
<evidence type="ECO:0000256" key="1">
    <source>
        <dbReference type="SAM" id="Phobius"/>
    </source>
</evidence>
<accession>A0A9P9IGS8</accession>